<reference evidence="1" key="1">
    <citation type="journal article" date="2014" name="Front. Microbiol.">
        <title>High frequency of phylogenetically diverse reductive dehalogenase-homologous genes in deep subseafloor sedimentary metagenomes.</title>
        <authorList>
            <person name="Kawai M."/>
            <person name="Futagami T."/>
            <person name="Toyoda A."/>
            <person name="Takaki Y."/>
            <person name="Nishi S."/>
            <person name="Hori S."/>
            <person name="Arai W."/>
            <person name="Tsubouchi T."/>
            <person name="Morono Y."/>
            <person name="Uchiyama I."/>
            <person name="Ito T."/>
            <person name="Fujiyama A."/>
            <person name="Inagaki F."/>
            <person name="Takami H."/>
        </authorList>
    </citation>
    <scope>NUCLEOTIDE SEQUENCE</scope>
    <source>
        <strain evidence="1">Expedition CK06-06</strain>
    </source>
</reference>
<comment type="caution">
    <text evidence="1">The sequence shown here is derived from an EMBL/GenBank/DDBJ whole genome shotgun (WGS) entry which is preliminary data.</text>
</comment>
<dbReference type="InterPro" id="IPR036116">
    <property type="entry name" value="FN3_sf"/>
</dbReference>
<evidence type="ECO:0000313" key="1">
    <source>
        <dbReference type="EMBL" id="GAI75696.1"/>
    </source>
</evidence>
<organism evidence="1">
    <name type="scientific">marine sediment metagenome</name>
    <dbReference type="NCBI Taxonomy" id="412755"/>
    <lineage>
        <taxon>unclassified sequences</taxon>
        <taxon>metagenomes</taxon>
        <taxon>ecological metagenomes</taxon>
    </lineage>
</organism>
<dbReference type="SUPFAM" id="SSF49265">
    <property type="entry name" value="Fibronectin type III"/>
    <property type="match status" value="1"/>
</dbReference>
<gene>
    <name evidence="1" type="ORF">S12H4_18367</name>
</gene>
<dbReference type="EMBL" id="BARW01009064">
    <property type="protein sequence ID" value="GAI75696.1"/>
    <property type="molecule type" value="Genomic_DNA"/>
</dbReference>
<accession>X1S9A3</accession>
<dbReference type="CDD" id="cd00063">
    <property type="entry name" value="FN3"/>
    <property type="match status" value="1"/>
</dbReference>
<feature type="non-terminal residue" evidence="1">
    <location>
        <position position="1"/>
    </location>
</feature>
<dbReference type="InterPro" id="IPR003961">
    <property type="entry name" value="FN3_dom"/>
</dbReference>
<dbReference type="AlphaFoldDB" id="X1S9A3"/>
<evidence type="ECO:0008006" key="2">
    <source>
        <dbReference type="Google" id="ProtNLM"/>
    </source>
</evidence>
<protein>
    <recommendedName>
        <fullName evidence="2">Fibronectin type-III domain-containing protein</fullName>
    </recommendedName>
</protein>
<sequence>PIWDADSHEWAMIGVNGDRVFQCYVANANIKVYLTGYTSSGVTFFDNAIQCDPGTGAWENVDVSAHVPADTIGVILMVEADTGGAEVGLRPPTSAEDRKAECKRPFLGITGCSSQEFGAYRESASIHFCLVGYITDGVVFFDTEKDYSLAATGSWEGIDCSGDAPDAVMLLFDVRLIGTGTLSFGLRKDASAAEQYLKGRWRQAVIACSDAQVVQGKIETTDVDFYLVGYATLQEEYDNEEDCGVGGVGLYEKAISGLTPETKYYFRARGVNSGGTGLGLEKEFTTLAA</sequence>
<proteinExistence type="predicted"/>
<name>X1S9A3_9ZZZZ</name>